<feature type="compositionally biased region" description="Basic and acidic residues" evidence="1">
    <location>
        <begin position="13"/>
        <end position="50"/>
    </location>
</feature>
<dbReference type="AlphaFoldDB" id="A0AAN9Q835"/>
<reference evidence="2 3" key="1">
    <citation type="submission" date="2024-01" db="EMBL/GenBank/DDBJ databases">
        <title>The genomes of 5 underutilized Papilionoideae crops provide insights into root nodulation and disease resistanc.</title>
        <authorList>
            <person name="Jiang F."/>
        </authorList>
    </citation>
    <scope>NUCLEOTIDE SEQUENCE [LARGE SCALE GENOMIC DNA]</scope>
    <source>
        <strain evidence="2">LVBAO_FW01</strain>
        <tissue evidence="2">Leaves</tissue>
    </source>
</reference>
<evidence type="ECO:0000313" key="2">
    <source>
        <dbReference type="EMBL" id="KAK7328430.1"/>
    </source>
</evidence>
<proteinExistence type="predicted"/>
<organism evidence="2 3">
    <name type="scientific">Canavalia gladiata</name>
    <name type="common">Sword bean</name>
    <name type="synonym">Dolichos gladiatus</name>
    <dbReference type="NCBI Taxonomy" id="3824"/>
    <lineage>
        <taxon>Eukaryota</taxon>
        <taxon>Viridiplantae</taxon>
        <taxon>Streptophyta</taxon>
        <taxon>Embryophyta</taxon>
        <taxon>Tracheophyta</taxon>
        <taxon>Spermatophyta</taxon>
        <taxon>Magnoliopsida</taxon>
        <taxon>eudicotyledons</taxon>
        <taxon>Gunneridae</taxon>
        <taxon>Pentapetalae</taxon>
        <taxon>rosids</taxon>
        <taxon>fabids</taxon>
        <taxon>Fabales</taxon>
        <taxon>Fabaceae</taxon>
        <taxon>Papilionoideae</taxon>
        <taxon>50 kb inversion clade</taxon>
        <taxon>NPAAA clade</taxon>
        <taxon>indigoferoid/millettioid clade</taxon>
        <taxon>Phaseoleae</taxon>
        <taxon>Canavalia</taxon>
    </lineage>
</organism>
<dbReference type="Proteomes" id="UP001367508">
    <property type="component" value="Unassembled WGS sequence"/>
</dbReference>
<feature type="region of interest" description="Disordered" evidence="1">
    <location>
        <begin position="1"/>
        <end position="52"/>
    </location>
</feature>
<evidence type="ECO:0000313" key="3">
    <source>
        <dbReference type="Proteomes" id="UP001367508"/>
    </source>
</evidence>
<name>A0AAN9Q835_CANGL</name>
<dbReference type="EMBL" id="JAYMYQ010000005">
    <property type="protein sequence ID" value="KAK7328430.1"/>
    <property type="molecule type" value="Genomic_DNA"/>
</dbReference>
<sequence length="102" mass="11727">MHVDMAVVEEGGQVEKEHIREIPPELLGKKREGEKVSSQELEAEKQKGEEDPFGGELKKIFWWNSSSFLKDWSVPPVNSFDLCALNYYAPSHELLRLITKLE</sequence>
<gene>
    <name evidence="2" type="ORF">VNO77_22536</name>
</gene>
<comment type="caution">
    <text evidence="2">The sequence shown here is derived from an EMBL/GenBank/DDBJ whole genome shotgun (WGS) entry which is preliminary data.</text>
</comment>
<evidence type="ECO:0000256" key="1">
    <source>
        <dbReference type="SAM" id="MobiDB-lite"/>
    </source>
</evidence>
<protein>
    <submittedName>
        <fullName evidence="2">Uncharacterized protein</fullName>
    </submittedName>
</protein>
<accession>A0AAN9Q835</accession>
<keyword evidence="3" id="KW-1185">Reference proteome</keyword>